<keyword evidence="4 5" id="KW-0472">Membrane</keyword>
<dbReference type="InterPro" id="IPR017452">
    <property type="entry name" value="GPCR_Rhodpsn_7TM"/>
</dbReference>
<evidence type="ECO:0000256" key="1">
    <source>
        <dbReference type="ARBA" id="ARBA00004370"/>
    </source>
</evidence>
<evidence type="ECO:0000256" key="4">
    <source>
        <dbReference type="ARBA" id="ARBA00023136"/>
    </source>
</evidence>
<dbReference type="PROSITE" id="PS50262">
    <property type="entry name" value="G_PROTEIN_RECEP_F1_2"/>
    <property type="match status" value="1"/>
</dbReference>
<evidence type="ECO:0000256" key="3">
    <source>
        <dbReference type="ARBA" id="ARBA00022989"/>
    </source>
</evidence>
<reference evidence="7" key="1">
    <citation type="submission" date="2020-10" db="EMBL/GenBank/DDBJ databases">
        <authorList>
            <person name="Kikuchi T."/>
        </authorList>
    </citation>
    <scope>NUCLEOTIDE SEQUENCE</scope>
    <source>
        <strain evidence="7">NKZ352</strain>
    </source>
</reference>
<protein>
    <recommendedName>
        <fullName evidence="6">G-protein coupled receptors family 1 profile domain-containing protein</fullName>
    </recommendedName>
</protein>
<gene>
    <name evidence="7" type="ORF">CAUJ_LOCUS7405</name>
</gene>
<dbReference type="GO" id="GO:0016020">
    <property type="term" value="C:membrane"/>
    <property type="evidence" value="ECO:0007669"/>
    <property type="project" value="UniProtKB-SubCell"/>
</dbReference>
<dbReference type="OrthoDB" id="5797421at2759"/>
<comment type="subcellular location">
    <subcellularLocation>
        <location evidence="1">Membrane</location>
    </subcellularLocation>
</comment>
<keyword evidence="8" id="KW-1185">Reference proteome</keyword>
<dbReference type="AlphaFoldDB" id="A0A8S1H5D4"/>
<comment type="caution">
    <text evidence="7">The sequence shown here is derived from an EMBL/GenBank/DDBJ whole genome shotgun (WGS) entry which is preliminary data.</text>
</comment>
<dbReference type="Gene3D" id="1.20.1070.10">
    <property type="entry name" value="Rhodopsin 7-helix transmembrane proteins"/>
    <property type="match status" value="2"/>
</dbReference>
<evidence type="ECO:0000313" key="8">
    <source>
        <dbReference type="Proteomes" id="UP000835052"/>
    </source>
</evidence>
<name>A0A8S1H5D4_9PELO</name>
<dbReference type="PANTHER" id="PTHR46709">
    <property type="entry name" value="PROTEIN CBG23488-RELATED"/>
    <property type="match status" value="1"/>
</dbReference>
<feature type="transmembrane region" description="Helical" evidence="5">
    <location>
        <begin position="337"/>
        <end position="361"/>
    </location>
</feature>
<organism evidence="7 8">
    <name type="scientific">Caenorhabditis auriculariae</name>
    <dbReference type="NCBI Taxonomy" id="2777116"/>
    <lineage>
        <taxon>Eukaryota</taxon>
        <taxon>Metazoa</taxon>
        <taxon>Ecdysozoa</taxon>
        <taxon>Nematoda</taxon>
        <taxon>Chromadorea</taxon>
        <taxon>Rhabditida</taxon>
        <taxon>Rhabditina</taxon>
        <taxon>Rhabditomorpha</taxon>
        <taxon>Rhabditoidea</taxon>
        <taxon>Rhabditidae</taxon>
        <taxon>Peloderinae</taxon>
        <taxon>Caenorhabditis</taxon>
    </lineage>
</organism>
<dbReference type="SUPFAM" id="SSF81321">
    <property type="entry name" value="Family A G protein-coupled receptor-like"/>
    <property type="match status" value="1"/>
</dbReference>
<keyword evidence="3 5" id="KW-1133">Transmembrane helix</keyword>
<dbReference type="PANTHER" id="PTHR46709:SF3">
    <property type="entry name" value="G-PROTEIN COUPLED RECEPTORS FAMILY 1 PROFILE DOMAIN-CONTAINING PROTEIN"/>
    <property type="match status" value="1"/>
</dbReference>
<keyword evidence="2 5" id="KW-0812">Transmembrane</keyword>
<feature type="transmembrane region" description="Helical" evidence="5">
    <location>
        <begin position="381"/>
        <end position="400"/>
    </location>
</feature>
<feature type="transmembrane region" description="Helical" evidence="5">
    <location>
        <begin position="12"/>
        <end position="38"/>
    </location>
</feature>
<dbReference type="EMBL" id="CAJGYM010000021">
    <property type="protein sequence ID" value="CAD6191486.1"/>
    <property type="molecule type" value="Genomic_DNA"/>
</dbReference>
<evidence type="ECO:0000256" key="5">
    <source>
        <dbReference type="SAM" id="Phobius"/>
    </source>
</evidence>
<proteinExistence type="predicted"/>
<evidence type="ECO:0000259" key="6">
    <source>
        <dbReference type="PROSITE" id="PS50262"/>
    </source>
</evidence>
<accession>A0A8S1H5D4</accession>
<feature type="transmembrane region" description="Helical" evidence="5">
    <location>
        <begin position="50"/>
        <end position="70"/>
    </location>
</feature>
<evidence type="ECO:0000313" key="7">
    <source>
        <dbReference type="EMBL" id="CAD6191486.1"/>
    </source>
</evidence>
<feature type="domain" description="G-protein coupled receptors family 1 profile" evidence="6">
    <location>
        <begin position="29"/>
        <end position="397"/>
    </location>
</feature>
<dbReference type="Proteomes" id="UP000835052">
    <property type="component" value="Unassembled WGS sequence"/>
</dbReference>
<sequence>MCEDDEPKSVTSLVLVCIGSAISIISIVNNVTLFISLLKSSRCFQCYFQFILAMCFFDIVVSVFYMPVILVDSLKDWTKWIELARAWWPYFVYGLTITHVSMTTASFILVAAAYERYLITVHSNSQKPFQAQRGLACVGKSQHLDMSHFSAPSFLSYSHSCLALGILTKGGILLELDVYPNPDPSCVGTVQEVYVDMTNITQSVAYGTVYRFWIRNIVTIFLPFAILTKGQNDDVTQETVLDPCEEQGSYSRLYSNLGKRTYSRHYSKLGKRPYSELYRKPWISPYSRLYSKLVIYSRLYSNLEKRTYSKIGEGTYSTLYITLYSTLFQSNVRRATWTLLLVCFVYLCSNALNVVITAWEFIDIQSLQESFMPEYMLATDFSSVLVVLACALRMPIYMLCNPELRHLVMKSFAYRPEQQVKIQQSFSLIAKLIV</sequence>
<feature type="transmembrane region" description="Helical" evidence="5">
    <location>
        <begin position="90"/>
        <end position="114"/>
    </location>
</feature>
<evidence type="ECO:0000256" key="2">
    <source>
        <dbReference type="ARBA" id="ARBA00022692"/>
    </source>
</evidence>